<keyword evidence="5 6" id="KW-0472">Membrane</keyword>
<feature type="transmembrane region" description="Helical" evidence="6">
    <location>
        <begin position="49"/>
        <end position="73"/>
    </location>
</feature>
<keyword evidence="2" id="KW-1003">Cell membrane</keyword>
<dbReference type="PANTHER" id="PTHR30287:SF2">
    <property type="entry name" value="BLL1001 PROTEIN"/>
    <property type="match status" value="1"/>
</dbReference>
<evidence type="ECO:0000256" key="1">
    <source>
        <dbReference type="ARBA" id="ARBA00004651"/>
    </source>
</evidence>
<evidence type="ECO:0000256" key="4">
    <source>
        <dbReference type="ARBA" id="ARBA00022989"/>
    </source>
</evidence>
<dbReference type="GO" id="GO:0005886">
    <property type="term" value="C:plasma membrane"/>
    <property type="evidence" value="ECO:0007669"/>
    <property type="project" value="UniProtKB-SubCell"/>
</dbReference>
<keyword evidence="9" id="KW-1185">Reference proteome</keyword>
<evidence type="ECO:0000259" key="7">
    <source>
        <dbReference type="Pfam" id="PF02687"/>
    </source>
</evidence>
<evidence type="ECO:0000256" key="3">
    <source>
        <dbReference type="ARBA" id="ARBA00022692"/>
    </source>
</evidence>
<feature type="transmembrane region" description="Helical" evidence="6">
    <location>
        <begin position="203"/>
        <end position="222"/>
    </location>
</feature>
<dbReference type="EMBL" id="JACHMJ010000001">
    <property type="protein sequence ID" value="MBB5843402.1"/>
    <property type="molecule type" value="Genomic_DNA"/>
</dbReference>
<feature type="transmembrane region" description="Helical" evidence="6">
    <location>
        <begin position="145"/>
        <end position="167"/>
    </location>
</feature>
<proteinExistence type="predicted"/>
<dbReference type="InterPro" id="IPR003838">
    <property type="entry name" value="ABC3_permease_C"/>
</dbReference>
<keyword evidence="4 6" id="KW-1133">Transmembrane helix</keyword>
<keyword evidence="3 6" id="KW-0812">Transmembrane</keyword>
<sequence>MMRLSAGEHGPSVLVAALSAAFGVSVLQFVGVISQILAADSVTGESDTVAFFLGIVAVVFIVIAVYVGAIVTANTFSTIIAGRTRTIALLRLIGSSARTQRRAVAREGLVVGLVGAAAGFLVGSAVTVATVAVGTSTGFMPAGVAYSYLSPVLVLPVVAVVLTTWIASWVGSRRVLVVSPMQATGAAHEQSAAEVSASKARNAVAVGLFVAGTVILVVSVLIGLVTPLAVLVGIVGGLLSFTGLVVGAHLVMPVALRFVGRLLGSSAPARLAAENAVRYPERSSRTTIGLVIGITLVTMFAVAMQGYQNIISAAQRENPEYYQGIDEAFAVTLAVFSILMGFSAVIAAVGMVNNLSLSVMQRTRELGLLRALGFTGRQVRGMITAESAQLTAASVLVGLVLGFCYGWAGAQSMFGSVNGSPGFVVPGLPLPFLVGTVVLAAVLTVAASVGPSRRATRVTPVAALALE</sequence>
<evidence type="ECO:0000256" key="6">
    <source>
        <dbReference type="SAM" id="Phobius"/>
    </source>
</evidence>
<evidence type="ECO:0000256" key="5">
    <source>
        <dbReference type="ARBA" id="ARBA00023136"/>
    </source>
</evidence>
<feature type="transmembrane region" description="Helical" evidence="6">
    <location>
        <begin position="428"/>
        <end position="449"/>
    </location>
</feature>
<feature type="transmembrane region" description="Helical" evidence="6">
    <location>
        <begin position="108"/>
        <end position="133"/>
    </location>
</feature>
<feature type="transmembrane region" description="Helical" evidence="6">
    <location>
        <begin position="328"/>
        <end position="352"/>
    </location>
</feature>
<dbReference type="AlphaFoldDB" id="A0A841AN87"/>
<evidence type="ECO:0000313" key="8">
    <source>
        <dbReference type="EMBL" id="MBB5843402.1"/>
    </source>
</evidence>
<accession>A0A841AN87</accession>
<comment type="subcellular location">
    <subcellularLocation>
        <location evidence="1">Cell membrane</location>
        <topology evidence="1">Multi-pass membrane protein</topology>
    </subcellularLocation>
</comment>
<feature type="transmembrane region" description="Helical" evidence="6">
    <location>
        <begin position="228"/>
        <end position="251"/>
    </location>
</feature>
<name>A0A841AN87_9MICO</name>
<feature type="transmembrane region" description="Helical" evidence="6">
    <location>
        <begin position="288"/>
        <end position="308"/>
    </location>
</feature>
<evidence type="ECO:0000313" key="9">
    <source>
        <dbReference type="Proteomes" id="UP000536685"/>
    </source>
</evidence>
<feature type="transmembrane region" description="Helical" evidence="6">
    <location>
        <begin position="12"/>
        <end position="37"/>
    </location>
</feature>
<feature type="domain" description="ABC3 transporter permease C-terminal" evidence="7">
    <location>
        <begin position="338"/>
        <end position="459"/>
    </location>
</feature>
<comment type="caution">
    <text evidence="8">The sequence shown here is derived from an EMBL/GenBank/DDBJ whole genome shotgun (WGS) entry which is preliminary data.</text>
</comment>
<feature type="transmembrane region" description="Helical" evidence="6">
    <location>
        <begin position="390"/>
        <end position="408"/>
    </location>
</feature>
<dbReference type="Proteomes" id="UP000536685">
    <property type="component" value="Unassembled WGS sequence"/>
</dbReference>
<feature type="domain" description="ABC3 transporter permease C-terminal" evidence="7">
    <location>
        <begin position="59"/>
        <end position="170"/>
    </location>
</feature>
<dbReference type="Pfam" id="PF02687">
    <property type="entry name" value="FtsX"/>
    <property type="match status" value="2"/>
</dbReference>
<gene>
    <name evidence="8" type="ORF">HD599_001725</name>
</gene>
<protein>
    <submittedName>
        <fullName evidence="8">Putative ABC transport system permease protein</fullName>
    </submittedName>
</protein>
<evidence type="ECO:0000256" key="2">
    <source>
        <dbReference type="ARBA" id="ARBA00022475"/>
    </source>
</evidence>
<organism evidence="8 9">
    <name type="scientific">Conyzicola lurida</name>
    <dbReference type="NCBI Taxonomy" id="1172621"/>
    <lineage>
        <taxon>Bacteria</taxon>
        <taxon>Bacillati</taxon>
        <taxon>Actinomycetota</taxon>
        <taxon>Actinomycetes</taxon>
        <taxon>Micrococcales</taxon>
        <taxon>Microbacteriaceae</taxon>
        <taxon>Conyzicola</taxon>
    </lineage>
</organism>
<dbReference type="InterPro" id="IPR038766">
    <property type="entry name" value="Membrane_comp_ABC_pdt"/>
</dbReference>
<reference evidence="8 9" key="1">
    <citation type="submission" date="2020-08" db="EMBL/GenBank/DDBJ databases">
        <title>Sequencing the genomes of 1000 actinobacteria strains.</title>
        <authorList>
            <person name="Klenk H.-P."/>
        </authorList>
    </citation>
    <scope>NUCLEOTIDE SEQUENCE [LARGE SCALE GENOMIC DNA]</scope>
    <source>
        <strain evidence="8 9">DSM 105784</strain>
    </source>
</reference>
<dbReference type="RefSeq" id="WP_184236071.1">
    <property type="nucleotide sequence ID" value="NZ_JACHMJ010000001.1"/>
</dbReference>
<dbReference type="PANTHER" id="PTHR30287">
    <property type="entry name" value="MEMBRANE COMPONENT OF PREDICTED ABC SUPERFAMILY METABOLITE UPTAKE TRANSPORTER"/>
    <property type="match status" value="1"/>
</dbReference>